<gene>
    <name evidence="1" type="ORF">BN938_2580</name>
</gene>
<dbReference type="eggNOG" id="COG0551">
    <property type="taxonomic scope" value="Bacteria"/>
</dbReference>
<name>A0A060RAI3_9BACT</name>
<dbReference type="SUPFAM" id="SSF158446">
    <property type="entry name" value="IVS-encoded protein-like"/>
    <property type="match status" value="1"/>
</dbReference>
<dbReference type="NCBIfam" id="TIGR04258">
    <property type="entry name" value="4helix_suffix"/>
    <property type="match status" value="1"/>
</dbReference>
<dbReference type="OrthoDB" id="9796189at2"/>
<dbReference type="HOGENOM" id="CLU_088230_1_0_10"/>
<dbReference type="EMBL" id="HG934468">
    <property type="protein sequence ID" value="CDN32650.1"/>
    <property type="molecule type" value="Genomic_DNA"/>
</dbReference>
<evidence type="ECO:0000313" key="1">
    <source>
        <dbReference type="EMBL" id="CDN32650.1"/>
    </source>
</evidence>
<dbReference type="STRING" id="1433126.BN938_2580"/>
<sequence>MSEIFAKSGGYRSLKCYRKTEIIYDATLIFCERFLQKSDRTYDQMVQAARSGKQNIAEGNLAAATSTKSELFLTNIARASLGELLEDYKDYLRNGEFELWGIEDERVVYVRGMGRQKDECFEHYREIIRTRSADTVANIMICLIHQAMYLLKRLLESMEERFLREGGINERMYAARVKSRGR</sequence>
<keyword evidence="2" id="KW-1185">Reference proteome</keyword>
<accession>A0A060RAI3</accession>
<dbReference type="KEGG" id="rbc:BN938_2580"/>
<dbReference type="PATRIC" id="fig|1433126.3.peg.2555"/>
<dbReference type="Gene3D" id="1.20.1440.60">
    <property type="entry name" value="23S rRNA-intervening sequence"/>
    <property type="match status" value="1"/>
</dbReference>
<dbReference type="Proteomes" id="UP000027616">
    <property type="component" value="Chromosome I"/>
</dbReference>
<evidence type="ECO:0000313" key="2">
    <source>
        <dbReference type="Proteomes" id="UP000027616"/>
    </source>
</evidence>
<dbReference type="InterPro" id="IPR026354">
    <property type="entry name" value="4helix_suffix_dom"/>
</dbReference>
<dbReference type="NCBIfam" id="TIGR02436">
    <property type="entry name" value="four helix bundle protein"/>
    <property type="match status" value="1"/>
</dbReference>
<dbReference type="AlphaFoldDB" id="A0A060RAI3"/>
<evidence type="ECO:0008006" key="3">
    <source>
        <dbReference type="Google" id="ProtNLM"/>
    </source>
</evidence>
<proteinExistence type="predicted"/>
<organism evidence="1 2">
    <name type="scientific">Mucinivorans hirudinis</name>
    <dbReference type="NCBI Taxonomy" id="1433126"/>
    <lineage>
        <taxon>Bacteria</taxon>
        <taxon>Pseudomonadati</taxon>
        <taxon>Bacteroidota</taxon>
        <taxon>Bacteroidia</taxon>
        <taxon>Bacteroidales</taxon>
        <taxon>Rikenellaceae</taxon>
        <taxon>Mucinivorans</taxon>
    </lineage>
</organism>
<reference evidence="1 2" key="1">
    <citation type="journal article" date="2015" name="Genome Announc.">
        <title>Complete Genome Sequence of the Novel Leech Symbiont Mucinivorans hirudinis M3T.</title>
        <authorList>
            <person name="Nelson M.C."/>
            <person name="Bomar L."/>
            <person name="Graf J."/>
        </authorList>
    </citation>
    <scope>NUCLEOTIDE SEQUENCE [LARGE SCALE GENOMIC DNA]</scope>
    <source>
        <strain evidence="2">M3</strain>
    </source>
</reference>
<dbReference type="InterPro" id="IPR012657">
    <property type="entry name" value="23S_rRNA-intervening_sequence"/>
</dbReference>
<dbReference type="InterPro" id="IPR036583">
    <property type="entry name" value="23S_rRNA_IVS_sf"/>
</dbReference>
<protein>
    <recommendedName>
        <fullName evidence="3">Four helix bundle protein</fullName>
    </recommendedName>
</protein>